<keyword evidence="2" id="KW-0812">Transmembrane</keyword>
<evidence type="ECO:0000256" key="1">
    <source>
        <dbReference type="SAM" id="MobiDB-lite"/>
    </source>
</evidence>
<dbReference type="AlphaFoldDB" id="A0A2M8KEX5"/>
<feature type="region of interest" description="Disordered" evidence="1">
    <location>
        <begin position="31"/>
        <end position="52"/>
    </location>
</feature>
<sequence length="485" mass="54770">MSNINLLPEEMRDKEKKEVLRAAKKPKIFTVDLSPGQSAKPPIPVKPSKPPRSLWSEIFGQKIKPTPIAKMPNFGPRMDMLETANHQKIKYPASPAQSVVKPTTNFFRSMGPAQSPIKLTSPAKPVPAQPSFVPPVRPVKTQIDYKFKTPPKKFRLGFWASFKKLFTRSPRLPQAPKMPLPISPPKPAVAARPSLEPPKPSNLKVDFKYNVGSKKKSWGFFALLKNLFARQPNKFKPVQIHKKEIEKKLPVPPAPPATQPLKVLEKTKEKFHSAPKAQKSKLDINLIPQELLFRKYPKSSQQIISILLAIILPALMITAIYTLIDQQQKDLANKTTKLNQDKENLITYISQFKNLQDKNIRLQDKLLVINKLLQKHIYWTKFFSLLERYTLDDVYYTEFTADTSGKFSLPAVATIGSGSTIEAKIADSYRQAAQQITAFKKAADFVSQVQVSDLEVFSDNKSGIKGVKFEINLALKDGVFYQTDN</sequence>
<reference evidence="4" key="1">
    <citation type="submission" date="2017-09" db="EMBL/GenBank/DDBJ databases">
        <title>Depth-based differentiation of microbial function through sediment-hosted aquifers and enrichment of novel symbionts in the deep terrestrial subsurface.</title>
        <authorList>
            <person name="Probst A.J."/>
            <person name="Ladd B."/>
            <person name="Jarett J.K."/>
            <person name="Geller-Mcgrath D.E."/>
            <person name="Sieber C.M.K."/>
            <person name="Emerson J.B."/>
            <person name="Anantharaman K."/>
            <person name="Thomas B.C."/>
            <person name="Malmstrom R."/>
            <person name="Stieglmeier M."/>
            <person name="Klingl A."/>
            <person name="Woyke T."/>
            <person name="Ryan C.M."/>
            <person name="Banfield J.F."/>
        </authorList>
    </citation>
    <scope>NUCLEOTIDE SEQUENCE [LARGE SCALE GENOMIC DNA]</scope>
</reference>
<dbReference type="EMBL" id="PFDW01000011">
    <property type="protein sequence ID" value="PJE58476.1"/>
    <property type="molecule type" value="Genomic_DNA"/>
</dbReference>
<name>A0A2M8KEX5_9BACT</name>
<comment type="caution">
    <text evidence="3">The sequence shown here is derived from an EMBL/GenBank/DDBJ whole genome shotgun (WGS) entry which is preliminary data.</text>
</comment>
<proteinExistence type="predicted"/>
<evidence type="ECO:0000313" key="4">
    <source>
        <dbReference type="Proteomes" id="UP000231450"/>
    </source>
</evidence>
<dbReference type="Proteomes" id="UP000231450">
    <property type="component" value="Unassembled WGS sequence"/>
</dbReference>
<accession>A0A2M8KEX5</accession>
<evidence type="ECO:0000256" key="2">
    <source>
        <dbReference type="SAM" id="Phobius"/>
    </source>
</evidence>
<feature type="transmembrane region" description="Helical" evidence="2">
    <location>
        <begin position="303"/>
        <end position="324"/>
    </location>
</feature>
<keyword evidence="2" id="KW-1133">Transmembrane helix</keyword>
<gene>
    <name evidence="3" type="ORF">COU81_00555</name>
</gene>
<organism evidence="3 4">
    <name type="scientific">Candidatus Portnoybacteria bacterium CG10_big_fil_rev_8_21_14_0_10_36_7</name>
    <dbReference type="NCBI Taxonomy" id="1974812"/>
    <lineage>
        <taxon>Bacteria</taxon>
        <taxon>Candidatus Portnoyibacteriota</taxon>
    </lineage>
</organism>
<evidence type="ECO:0000313" key="3">
    <source>
        <dbReference type="EMBL" id="PJE58476.1"/>
    </source>
</evidence>
<keyword evidence="2" id="KW-0472">Membrane</keyword>
<protein>
    <submittedName>
        <fullName evidence="3">Uncharacterized protein</fullName>
    </submittedName>
</protein>
<feature type="compositionally biased region" description="Pro residues" evidence="1">
    <location>
        <begin position="41"/>
        <end position="50"/>
    </location>
</feature>